<dbReference type="Gene3D" id="3.30.559.30">
    <property type="entry name" value="Nonribosomal peptide synthetase, condensation domain"/>
    <property type="match status" value="1"/>
</dbReference>
<organism evidence="7 8">
    <name type="scientific">Methylomonas paludis</name>
    <dbReference type="NCBI Taxonomy" id="1173101"/>
    <lineage>
        <taxon>Bacteria</taxon>
        <taxon>Pseudomonadati</taxon>
        <taxon>Pseudomonadota</taxon>
        <taxon>Gammaproteobacteria</taxon>
        <taxon>Methylococcales</taxon>
        <taxon>Methylococcaceae</taxon>
        <taxon>Methylomonas</taxon>
    </lineage>
</organism>
<dbReference type="PROSITE" id="PS50075">
    <property type="entry name" value="CARRIER"/>
    <property type="match status" value="1"/>
</dbReference>
<evidence type="ECO:0000256" key="4">
    <source>
        <dbReference type="ARBA" id="ARBA00022553"/>
    </source>
</evidence>
<keyword evidence="4" id="KW-0597">Phosphoprotein</keyword>
<evidence type="ECO:0000313" key="8">
    <source>
        <dbReference type="Proteomes" id="UP000676649"/>
    </source>
</evidence>
<dbReference type="SMART" id="SM00823">
    <property type="entry name" value="PKS_PP"/>
    <property type="match status" value="1"/>
</dbReference>
<dbReference type="Pfam" id="PF00668">
    <property type="entry name" value="Condensation"/>
    <property type="match status" value="1"/>
</dbReference>
<evidence type="ECO:0000256" key="2">
    <source>
        <dbReference type="ARBA" id="ARBA00006432"/>
    </source>
</evidence>
<feature type="region of interest" description="Disordered" evidence="5">
    <location>
        <begin position="741"/>
        <end position="760"/>
    </location>
</feature>
<dbReference type="FunFam" id="3.40.50.980:FF:000001">
    <property type="entry name" value="Non-ribosomal peptide synthetase"/>
    <property type="match status" value="1"/>
</dbReference>
<dbReference type="GO" id="GO:0005737">
    <property type="term" value="C:cytoplasm"/>
    <property type="evidence" value="ECO:0007669"/>
    <property type="project" value="TreeGrafter"/>
</dbReference>
<dbReference type="FunFam" id="3.40.50.12780:FF:000012">
    <property type="entry name" value="Non-ribosomal peptide synthetase"/>
    <property type="match status" value="1"/>
</dbReference>
<dbReference type="Gene3D" id="1.10.1200.10">
    <property type="entry name" value="ACP-like"/>
    <property type="match status" value="1"/>
</dbReference>
<dbReference type="InterPro" id="IPR045851">
    <property type="entry name" value="AMP-bd_C_sf"/>
</dbReference>
<evidence type="ECO:0000256" key="3">
    <source>
        <dbReference type="ARBA" id="ARBA00022450"/>
    </source>
</evidence>
<dbReference type="InterPro" id="IPR010071">
    <property type="entry name" value="AA_adenyl_dom"/>
</dbReference>
<dbReference type="Pfam" id="PF00550">
    <property type="entry name" value="PP-binding"/>
    <property type="match status" value="1"/>
</dbReference>
<gene>
    <name evidence="7" type="ORF">KEF85_04220</name>
</gene>
<comment type="similarity">
    <text evidence="2">Belongs to the ATP-dependent AMP-binding enzyme family.</text>
</comment>
<dbReference type="Gene3D" id="2.30.38.10">
    <property type="entry name" value="Luciferase, Domain 3"/>
    <property type="match status" value="1"/>
</dbReference>
<dbReference type="InterPro" id="IPR029058">
    <property type="entry name" value="AB_hydrolase_fold"/>
</dbReference>
<dbReference type="Gene3D" id="3.40.50.1820">
    <property type="entry name" value="alpha/beta hydrolase"/>
    <property type="match status" value="1"/>
</dbReference>
<dbReference type="InterPro" id="IPR036736">
    <property type="entry name" value="ACP-like_sf"/>
</dbReference>
<keyword evidence="3" id="KW-0596">Phosphopantetheine</keyword>
<dbReference type="AlphaFoldDB" id="A0A975R9R2"/>
<dbReference type="Pfam" id="PF00501">
    <property type="entry name" value="AMP-binding"/>
    <property type="match status" value="1"/>
</dbReference>
<dbReference type="InterPro" id="IPR000873">
    <property type="entry name" value="AMP-dep_synth/lig_dom"/>
</dbReference>
<dbReference type="GO" id="GO:0043041">
    <property type="term" value="P:amino acid activation for nonribosomal peptide biosynthetic process"/>
    <property type="evidence" value="ECO:0007669"/>
    <property type="project" value="TreeGrafter"/>
</dbReference>
<dbReference type="PANTHER" id="PTHR45527">
    <property type="entry name" value="NONRIBOSOMAL PEPTIDE SYNTHETASE"/>
    <property type="match status" value="1"/>
</dbReference>
<reference evidence="7" key="1">
    <citation type="submission" date="2021-04" db="EMBL/GenBank/DDBJ databases">
        <title>Draft genome sequence data of methanotrophic Methylovulum sp. strain S1L and Methylomonas sp. strain S2AM isolated from boreal lake water columns.</title>
        <authorList>
            <person name="Rissanen A.J."/>
            <person name="Mangayil R."/>
            <person name="Svenning M.M."/>
            <person name="Khanongnuch R."/>
        </authorList>
    </citation>
    <scope>NUCLEOTIDE SEQUENCE</scope>
    <source>
        <strain evidence="7">S2AM</strain>
    </source>
</reference>
<dbReference type="Pfam" id="PF13193">
    <property type="entry name" value="AMP-binding_C"/>
    <property type="match status" value="1"/>
</dbReference>
<dbReference type="SUPFAM" id="SSF52777">
    <property type="entry name" value="CoA-dependent acyltransferases"/>
    <property type="match status" value="1"/>
</dbReference>
<dbReference type="EMBL" id="CP073754">
    <property type="protein sequence ID" value="QWF71690.1"/>
    <property type="molecule type" value="Genomic_DNA"/>
</dbReference>
<dbReference type="CDD" id="cd05930">
    <property type="entry name" value="A_NRPS"/>
    <property type="match status" value="1"/>
</dbReference>
<dbReference type="NCBIfam" id="TIGR01733">
    <property type="entry name" value="AA-adenyl-dom"/>
    <property type="match status" value="1"/>
</dbReference>
<accession>A0A975R9R2</accession>
<dbReference type="GO" id="GO:0003824">
    <property type="term" value="F:catalytic activity"/>
    <property type="evidence" value="ECO:0007669"/>
    <property type="project" value="InterPro"/>
</dbReference>
<dbReference type="FunFam" id="1.10.1200.10:FF:000005">
    <property type="entry name" value="Nonribosomal peptide synthetase 1"/>
    <property type="match status" value="1"/>
</dbReference>
<keyword evidence="8" id="KW-1185">Reference proteome</keyword>
<dbReference type="SUPFAM" id="SSF47336">
    <property type="entry name" value="ACP-like"/>
    <property type="match status" value="1"/>
</dbReference>
<dbReference type="GO" id="GO:0031177">
    <property type="term" value="F:phosphopantetheine binding"/>
    <property type="evidence" value="ECO:0007669"/>
    <property type="project" value="InterPro"/>
</dbReference>
<dbReference type="InterPro" id="IPR025110">
    <property type="entry name" value="AMP-bd_C"/>
</dbReference>
<dbReference type="Proteomes" id="UP000676649">
    <property type="component" value="Chromosome"/>
</dbReference>
<protein>
    <submittedName>
        <fullName evidence="7">Amino acid adenylation domain-containing protein</fullName>
    </submittedName>
</protein>
<dbReference type="Pfam" id="PF00975">
    <property type="entry name" value="Thioesterase"/>
    <property type="match status" value="1"/>
</dbReference>
<evidence type="ECO:0000256" key="1">
    <source>
        <dbReference type="ARBA" id="ARBA00001957"/>
    </source>
</evidence>
<dbReference type="FunFam" id="2.30.38.10:FF:000001">
    <property type="entry name" value="Non-ribosomal peptide synthetase PvdI"/>
    <property type="match status" value="1"/>
</dbReference>
<proteinExistence type="inferred from homology"/>
<dbReference type="RefSeq" id="WP_215583472.1">
    <property type="nucleotide sequence ID" value="NZ_CP073754.1"/>
</dbReference>
<dbReference type="GO" id="GO:0044550">
    <property type="term" value="P:secondary metabolite biosynthetic process"/>
    <property type="evidence" value="ECO:0007669"/>
    <property type="project" value="UniProtKB-ARBA"/>
</dbReference>
<dbReference type="SUPFAM" id="SSF56801">
    <property type="entry name" value="Acetyl-CoA synthetase-like"/>
    <property type="match status" value="1"/>
</dbReference>
<dbReference type="InterPro" id="IPR009081">
    <property type="entry name" value="PP-bd_ACP"/>
</dbReference>
<evidence type="ECO:0000256" key="5">
    <source>
        <dbReference type="SAM" id="MobiDB-lite"/>
    </source>
</evidence>
<dbReference type="FunFam" id="3.30.300.30:FF:000010">
    <property type="entry name" value="Enterobactin synthetase component F"/>
    <property type="match status" value="1"/>
</dbReference>
<dbReference type="Gene3D" id="3.30.300.30">
    <property type="match status" value="1"/>
</dbReference>
<comment type="cofactor">
    <cofactor evidence="1">
        <name>pantetheine 4'-phosphate</name>
        <dbReference type="ChEBI" id="CHEBI:47942"/>
    </cofactor>
</comment>
<sequence length="1097" mass="120775">MILEKLPTSQTDVPVAVLPTDRPRAAVPAYQAASQSLVVPDDLTAALTALSLQQNVSLLSVMLSGFQVLLYRYTSEPELLLAVVAPDQLGIDLQDQQALYAKLSLIPSLISAQTSFTDLLLQIEQSRRDIQLEKAAGHTNSQADLTNLPLLFSLNTTLGFTQLAGEFKFELCLELSQSTQGLTIKAIYAADLFDAATISRLLDHYLRLLAGACANPAALPQHLPLLGTAEQQQLQAWNNTSQPYPQHSFVQTLFEQQVARTPDAIAVSFADRHVSYAELNSRANQLAHRLIAAGVKPDSLVAICTERSPDMLVALLAAWKAGGAFLPIDPKTPRDRLAFILADSIPIALLVPNHLADLFDNITGTTTVLDIAASQWPYSGATGENPDPHSLGLSAENLAYAIYTSGSTGKPKKAGVIQRGLLNHLPWYISHTELGPGDAMLLVTSYAFDLSQRVIFGPLLSGARLVLATEPFDPQAIVKLVAKQQVTITNLTPSGFHALIDAAKHGELASLQRVYLGGESILVDKLLEMPAPRPAFVNCYGPTECTATATVFSVADLAQYRNRPIPIGKPIANARIYILDQQLQLVPIGVSGEIYIAGVPVGRGYLQQDELTAERFLPDIYSGDVNARMYKTGDLGRWLADGNIEFLGRNDFQIKLRGFRIEQGEIETVLRQHPQLREVVVDVYEPVPGDKRLVAYCIAESAKHPAIADLHQFLKPLLPAYMLPASYVFIDSIPLNRNGKLDRKALPKPSTDSDARDYAPPRNEIETTLVSIWKHVLGVDKIGIRDNFFDMGGYSLLAVSLLQEIKQDFGLELELGRIYHSPTIAELAVDMFSQPHSPWYSLAPIQTQGKLPPLFSIHTISLLDLPQRLGKDQPLYFLRYGMVANAGTESIYLPSVEELAAHYIAEMQQVQPQGPYHLMGFSFGGLIAYEMACQLVANGQQVDFLCLLDTYLTTEKARLPWTSFVRNLLKLSGKEFYSKLQSVLARFKSKKPTTAIPVFDPYVYAPEPDRYASSRYKPGIYPGHVTLIQAEDSKQTLLYSFKDPEVAWRKFLGERLEVQNIPGEHYTIFSEQYIGTLADTLKSCLAQASAKAVNHPL</sequence>
<dbReference type="InterPro" id="IPR020806">
    <property type="entry name" value="PKS_PP-bd"/>
</dbReference>
<feature type="domain" description="Carrier" evidence="6">
    <location>
        <begin position="760"/>
        <end position="835"/>
    </location>
</feature>
<name>A0A975R9R2_9GAMM</name>
<dbReference type="InterPro" id="IPR001031">
    <property type="entry name" value="Thioesterase"/>
</dbReference>
<evidence type="ECO:0000259" key="6">
    <source>
        <dbReference type="PROSITE" id="PS50075"/>
    </source>
</evidence>
<evidence type="ECO:0000313" key="7">
    <source>
        <dbReference type="EMBL" id="QWF71690.1"/>
    </source>
</evidence>
<dbReference type="PANTHER" id="PTHR45527:SF1">
    <property type="entry name" value="FATTY ACID SYNTHASE"/>
    <property type="match status" value="1"/>
</dbReference>
<dbReference type="InterPro" id="IPR001242">
    <property type="entry name" value="Condensation_dom"/>
</dbReference>
<dbReference type="KEGG" id="mpad:KEF85_04220"/>
<dbReference type="Gene3D" id="3.40.50.980">
    <property type="match status" value="2"/>
</dbReference>
<dbReference type="SUPFAM" id="SSF53474">
    <property type="entry name" value="alpha/beta-Hydrolases"/>
    <property type="match status" value="1"/>
</dbReference>